<comment type="caution">
    <text evidence="2">The sequence shown here is derived from an EMBL/GenBank/DDBJ whole genome shotgun (WGS) entry which is preliminary data.</text>
</comment>
<dbReference type="EMBL" id="BLXT01002152">
    <property type="protein sequence ID" value="GFN91514.1"/>
    <property type="molecule type" value="Genomic_DNA"/>
</dbReference>
<accession>A0AAV3Z8N5</accession>
<feature type="region of interest" description="Disordered" evidence="1">
    <location>
        <begin position="40"/>
        <end position="61"/>
    </location>
</feature>
<evidence type="ECO:0000313" key="3">
    <source>
        <dbReference type="Proteomes" id="UP000735302"/>
    </source>
</evidence>
<reference evidence="2 3" key="1">
    <citation type="journal article" date="2021" name="Elife">
        <title>Chloroplast acquisition without the gene transfer in kleptoplastic sea slugs, Plakobranchus ocellatus.</title>
        <authorList>
            <person name="Maeda T."/>
            <person name="Takahashi S."/>
            <person name="Yoshida T."/>
            <person name="Shimamura S."/>
            <person name="Takaki Y."/>
            <person name="Nagai Y."/>
            <person name="Toyoda A."/>
            <person name="Suzuki Y."/>
            <person name="Arimoto A."/>
            <person name="Ishii H."/>
            <person name="Satoh N."/>
            <person name="Nishiyama T."/>
            <person name="Hasebe M."/>
            <person name="Maruyama T."/>
            <person name="Minagawa J."/>
            <person name="Obokata J."/>
            <person name="Shigenobu S."/>
        </authorList>
    </citation>
    <scope>NUCLEOTIDE SEQUENCE [LARGE SCALE GENOMIC DNA]</scope>
</reference>
<protein>
    <submittedName>
        <fullName evidence="2">Uncharacterized protein</fullName>
    </submittedName>
</protein>
<keyword evidence="3" id="KW-1185">Reference proteome</keyword>
<dbReference type="Proteomes" id="UP000735302">
    <property type="component" value="Unassembled WGS sequence"/>
</dbReference>
<evidence type="ECO:0000313" key="2">
    <source>
        <dbReference type="EMBL" id="GFN91514.1"/>
    </source>
</evidence>
<dbReference type="AlphaFoldDB" id="A0AAV3Z8N5"/>
<organism evidence="2 3">
    <name type="scientific">Plakobranchus ocellatus</name>
    <dbReference type="NCBI Taxonomy" id="259542"/>
    <lineage>
        <taxon>Eukaryota</taxon>
        <taxon>Metazoa</taxon>
        <taxon>Spiralia</taxon>
        <taxon>Lophotrochozoa</taxon>
        <taxon>Mollusca</taxon>
        <taxon>Gastropoda</taxon>
        <taxon>Heterobranchia</taxon>
        <taxon>Euthyneura</taxon>
        <taxon>Panpulmonata</taxon>
        <taxon>Sacoglossa</taxon>
        <taxon>Placobranchoidea</taxon>
        <taxon>Plakobranchidae</taxon>
        <taxon>Plakobranchus</taxon>
    </lineage>
</organism>
<proteinExistence type="predicted"/>
<sequence>MGKKTQVIDVNQYIQRQKWRWAGHIAGEKDNRWTIKDAQSGIQGQEEETGVDQKQDGWMTSEEQQVLSSRERHKIGGIRKHLQRATSCSGWTKPLSNQVTK</sequence>
<evidence type="ECO:0000256" key="1">
    <source>
        <dbReference type="SAM" id="MobiDB-lite"/>
    </source>
</evidence>
<gene>
    <name evidence="2" type="ORF">PoB_001802000</name>
</gene>
<name>A0AAV3Z8N5_9GAST</name>